<dbReference type="EMBL" id="CP159362">
    <property type="protein sequence ID" value="XCN68673.1"/>
    <property type="molecule type" value="Genomic_DNA"/>
</dbReference>
<accession>A0AAU8LKM6</accession>
<evidence type="ECO:0000313" key="1">
    <source>
        <dbReference type="EMBL" id="XCN68673.1"/>
    </source>
</evidence>
<dbReference type="SUPFAM" id="SSF53474">
    <property type="entry name" value="alpha/beta-Hydrolases"/>
    <property type="match status" value="1"/>
</dbReference>
<reference evidence="1" key="2">
    <citation type="submission" date="2024-07" db="EMBL/GenBank/DDBJ databases">
        <title>A complete genome sequence for Pseudomonas syringae CC1417.</title>
        <authorList>
            <person name="Baltrus D.A."/>
        </authorList>
    </citation>
    <scope>NUCLEOTIDE SEQUENCE</scope>
    <source>
        <strain evidence="1">CC1417</strain>
    </source>
</reference>
<dbReference type="Gene3D" id="3.40.50.1820">
    <property type="entry name" value="alpha/beta hydrolase"/>
    <property type="match status" value="1"/>
</dbReference>
<organism evidence="1">
    <name type="scientific">Pseudomonas syringae CC1417</name>
    <dbReference type="NCBI Taxonomy" id="1357272"/>
    <lineage>
        <taxon>Bacteria</taxon>
        <taxon>Pseudomonadati</taxon>
        <taxon>Pseudomonadota</taxon>
        <taxon>Gammaproteobacteria</taxon>
        <taxon>Pseudomonadales</taxon>
        <taxon>Pseudomonadaceae</taxon>
        <taxon>Pseudomonas</taxon>
        <taxon>Pseudomonas syringae</taxon>
    </lineage>
</organism>
<proteinExistence type="predicted"/>
<dbReference type="InterPro" id="IPR029058">
    <property type="entry name" value="AB_hydrolase_fold"/>
</dbReference>
<gene>
    <name evidence="1" type="ORF">N011_05075</name>
</gene>
<dbReference type="GO" id="GO:0016787">
    <property type="term" value="F:hydrolase activity"/>
    <property type="evidence" value="ECO:0007669"/>
    <property type="project" value="UniProtKB-KW"/>
</dbReference>
<dbReference type="AlphaFoldDB" id="A0AAU8LKM6"/>
<keyword evidence="1" id="KW-0378">Hydrolase</keyword>
<reference evidence="1" key="1">
    <citation type="journal article" date="2014" name="Genome Announc.">
        <title>Draft Genome Sequences of a Phylogenetically Diverse Suite of Pseudomonas syringae Strains from Multiple Source Populations.</title>
        <authorList>
            <person name="Baltrus D.A."/>
            <person name="Yourstone S."/>
            <person name="Lind A."/>
            <person name="Guilbaud C."/>
            <person name="Sands D.C."/>
            <person name="Jones C.D."/>
            <person name="Morris C.E."/>
            <person name="Dangl J.L."/>
        </authorList>
    </citation>
    <scope>NUCLEOTIDE SEQUENCE</scope>
    <source>
        <strain evidence="1">CC1417</strain>
    </source>
</reference>
<protein>
    <submittedName>
        <fullName evidence="1">Alpha/beta hydrolase</fullName>
    </submittedName>
</protein>
<name>A0AAU8LKM6_PSESX</name>
<dbReference type="RefSeq" id="WP_024694804.1">
    <property type="nucleotide sequence ID" value="NZ_CP159362.1"/>
</dbReference>
<sequence length="737" mass="80053">MDANSWKTGQDGTAFYVDYYLGDKGYTGNEYPTLIIDGVVRTARLSDDRKTLRASISAADVHTLRDVATPKVFLSLSRAARKSHPRPQVLRSPAWPTAPNPLSPSRYKVVRQDYDHGDEALALPGIDARVELRAAVYLPDTKPHTPHPVVVFLHGRHHPCLGNTGSTGYSWPCKADEHPCPNHKGYDTIASALASQGYAVVSISANGIFPVDANGAIAIGGTLRGHLVLAHLELLARANKGECPKLSQLTGRLDLNNIGLVGHSRGGEGIARAITLNRLLNKGFGLRAALFMGSTAREGIAIPDVHTATVLPFLDGDVLDLTGQGFSDLSRYAFDDDVLHSTVLMLGANHNYFNHVWSPEFPAGADDADQTWGNIDLPRLNEKQQRLLASVYVTGFFRLTLGGELSYLKLFDGSPVTVTVPGLPEAEVRSAAHFPSSNRYTVQSFETLYAEGASSTSDPWAWTVTKGLGVICQKSSFNSDLRYAHNGYHGFLNLKSEQPQSPAELELRPVDTQHSIDRSSYSHLSFHVAHLLSENNGAAVELQVALNGNTLDLNRQGVSLWPIPEIVPGLGTLLKQQVILPLSDFSSSLSDSLDALSFTLPRGGSVYLSDIAFVTPSLGRYQSLSLPFVHVEDIHVEPTGMEQVLEIGITLSQATARKVSLRVYTLIVHNTEGIMRLDASTVFEPGMQSTSVRFVIPAGGFKGEFLDTGRFVSVIEVRALSNALFGRERALLITPRL</sequence>